<keyword evidence="2 13" id="KW-0645">Protease</keyword>
<evidence type="ECO:0000256" key="9">
    <source>
        <dbReference type="ARBA" id="ARBA00023049"/>
    </source>
</evidence>
<evidence type="ECO:0000256" key="14">
    <source>
        <dbReference type="SAM" id="Phobius"/>
    </source>
</evidence>
<feature type="transmembrane region" description="Helical" evidence="14">
    <location>
        <begin position="293"/>
        <end position="315"/>
    </location>
</feature>
<dbReference type="InterPro" id="IPR001915">
    <property type="entry name" value="Peptidase_M48"/>
</dbReference>
<keyword evidence="9 13" id="KW-0482">Metalloprotease</keyword>
<feature type="transmembrane region" description="Helical" evidence="14">
    <location>
        <begin position="321"/>
        <end position="344"/>
    </location>
</feature>
<dbReference type="RefSeq" id="WP_110389959.1">
    <property type="nucleotide sequence ID" value="NZ_QJKI01000004.1"/>
</dbReference>
<protein>
    <submittedName>
        <fullName evidence="17">STE24 endopeptidase</fullName>
    </submittedName>
</protein>
<feature type="transmembrane region" description="Helical" evidence="14">
    <location>
        <begin position="176"/>
        <end position="195"/>
    </location>
</feature>
<evidence type="ECO:0000313" key="18">
    <source>
        <dbReference type="Proteomes" id="UP000247555"/>
    </source>
</evidence>
<keyword evidence="18" id="KW-1185">Reference proteome</keyword>
<dbReference type="Proteomes" id="UP000247555">
    <property type="component" value="Unassembled WGS sequence"/>
</dbReference>
<comment type="caution">
    <text evidence="17">The sequence shown here is derived from an EMBL/GenBank/DDBJ whole genome shotgun (WGS) entry which is preliminary data.</text>
</comment>
<name>A0A318KR09_9NEIS</name>
<dbReference type="EMBL" id="QJKI01000004">
    <property type="protein sequence ID" value="PXX80261.1"/>
    <property type="molecule type" value="Genomic_DNA"/>
</dbReference>
<feature type="binding site" evidence="12">
    <location>
        <position position="282"/>
    </location>
    <ligand>
        <name>Zn(2+)</name>
        <dbReference type="ChEBI" id="CHEBI:29105"/>
        <note>catalytic</note>
    </ligand>
</feature>
<dbReference type="GO" id="GO:0004222">
    <property type="term" value="F:metalloendopeptidase activity"/>
    <property type="evidence" value="ECO:0007669"/>
    <property type="project" value="InterPro"/>
</dbReference>
<keyword evidence="7 12" id="KW-0862">Zinc</keyword>
<evidence type="ECO:0000256" key="13">
    <source>
        <dbReference type="RuleBase" id="RU003983"/>
    </source>
</evidence>
<dbReference type="Pfam" id="PF16491">
    <property type="entry name" value="Peptidase_M48_N"/>
    <property type="match status" value="1"/>
</dbReference>
<dbReference type="PANTHER" id="PTHR10120">
    <property type="entry name" value="CAAX PRENYL PROTEASE 1"/>
    <property type="match status" value="1"/>
</dbReference>
<feature type="transmembrane region" description="Helical" evidence="14">
    <location>
        <begin position="6"/>
        <end position="25"/>
    </location>
</feature>
<dbReference type="CDD" id="cd07343">
    <property type="entry name" value="M48A_Zmpste24p_like"/>
    <property type="match status" value="1"/>
</dbReference>
<evidence type="ECO:0000256" key="8">
    <source>
        <dbReference type="ARBA" id="ARBA00022989"/>
    </source>
</evidence>
<keyword evidence="8 14" id="KW-1133">Transmembrane helix</keyword>
<evidence type="ECO:0000256" key="7">
    <source>
        <dbReference type="ARBA" id="ARBA00022833"/>
    </source>
</evidence>
<dbReference type="FunFam" id="3.30.2010.10:FF:000002">
    <property type="entry name" value="CAAX prenyl protease"/>
    <property type="match status" value="1"/>
</dbReference>
<dbReference type="Gene3D" id="3.30.2010.10">
    <property type="entry name" value="Metalloproteases ('zincins'), catalytic domain"/>
    <property type="match status" value="1"/>
</dbReference>
<organism evidence="17 18">
    <name type="scientific">Rivihabitans pingtungensis</name>
    <dbReference type="NCBI Taxonomy" id="1054498"/>
    <lineage>
        <taxon>Bacteria</taxon>
        <taxon>Pseudomonadati</taxon>
        <taxon>Pseudomonadota</taxon>
        <taxon>Betaproteobacteria</taxon>
        <taxon>Neisseriales</taxon>
        <taxon>Aquaspirillaceae</taxon>
        <taxon>Rivihabitans</taxon>
    </lineage>
</organism>
<evidence type="ECO:0000256" key="6">
    <source>
        <dbReference type="ARBA" id="ARBA00022824"/>
    </source>
</evidence>
<dbReference type="Pfam" id="PF01435">
    <property type="entry name" value="Peptidase_M48"/>
    <property type="match status" value="1"/>
</dbReference>
<feature type="transmembrane region" description="Helical" evidence="14">
    <location>
        <begin position="150"/>
        <end position="170"/>
    </location>
</feature>
<keyword evidence="4 12" id="KW-0479">Metal-binding</keyword>
<dbReference type="AlphaFoldDB" id="A0A318KR09"/>
<evidence type="ECO:0000256" key="3">
    <source>
        <dbReference type="ARBA" id="ARBA00022692"/>
    </source>
</evidence>
<evidence type="ECO:0000256" key="10">
    <source>
        <dbReference type="ARBA" id="ARBA00023136"/>
    </source>
</evidence>
<evidence type="ECO:0000256" key="11">
    <source>
        <dbReference type="PIRSR" id="PIRSR627057-1"/>
    </source>
</evidence>
<feature type="active site" evidence="11">
    <location>
        <position position="279"/>
    </location>
</feature>
<comment type="cofactor">
    <cofactor evidence="12 13">
        <name>Zn(2+)</name>
        <dbReference type="ChEBI" id="CHEBI:29105"/>
    </cofactor>
    <text evidence="12 13">Binds 1 zinc ion per subunit.</text>
</comment>
<evidence type="ECO:0000256" key="2">
    <source>
        <dbReference type="ARBA" id="ARBA00022670"/>
    </source>
</evidence>
<gene>
    <name evidence="17" type="ORF">DFR34_10432</name>
</gene>
<comment type="similarity">
    <text evidence="13">Belongs to the peptidase M48 family.</text>
</comment>
<feature type="binding site" evidence="12">
    <location>
        <position position="356"/>
    </location>
    <ligand>
        <name>Zn(2+)</name>
        <dbReference type="ChEBI" id="CHEBI:29105"/>
        <note>catalytic</note>
    </ligand>
</feature>
<feature type="domain" description="CAAX prenyl protease 1 N-terminal" evidence="16">
    <location>
        <begin position="27"/>
        <end position="205"/>
    </location>
</feature>
<feature type="active site" description="Proton donor" evidence="11">
    <location>
        <position position="360"/>
    </location>
</feature>
<sequence>MSSPLTLLFVFALALSLALRLWLAARQHAHVRAHRQAVPAAFAGQVSLADHQKAADYTCAKTRLTQLDALWDSAILLGLTLGGGIDALARLWAGWLADPLWQGVAVIASTLLLSGALSLPLSLYATFGVEARFGFNRSTPALYLADLAKSLALSALLGLPVLALVLWLLAALGDQAWLAVWSVWVGLSLLLMWLFPTVIAPLFNRFQPLADQDLKTRIEGLLARCGFASSGVFVMDGSRRSSHGNAYFTGFGRAKRIVFFDTLIKQLSPAQIEAVLAHELGHFHHRHIVQRMFTSFVLSLAVLAGMQWLLGWAGFQPALGVSHGTLATGLLLFLLALPAFTFPLTPLTSLLSRRHEYQADAFAARHASPAELIAALVALYRDNAATLTPDPLHSRFYDSHPPASLRIAHLKELSA</sequence>
<feature type="transmembrane region" description="Helical" evidence="14">
    <location>
        <begin position="104"/>
        <end position="129"/>
    </location>
</feature>
<dbReference type="GO" id="GO:0046872">
    <property type="term" value="F:metal ion binding"/>
    <property type="evidence" value="ECO:0007669"/>
    <property type="project" value="UniProtKB-KW"/>
</dbReference>
<dbReference type="InterPro" id="IPR027057">
    <property type="entry name" value="CAXX_Prtase_1"/>
</dbReference>
<feature type="transmembrane region" description="Helical" evidence="14">
    <location>
        <begin position="70"/>
        <end position="92"/>
    </location>
</feature>
<evidence type="ECO:0000256" key="5">
    <source>
        <dbReference type="ARBA" id="ARBA00022801"/>
    </source>
</evidence>
<keyword evidence="10 14" id="KW-0472">Membrane</keyword>
<keyword evidence="6" id="KW-0256">Endoplasmic reticulum</keyword>
<dbReference type="InterPro" id="IPR032456">
    <property type="entry name" value="Peptidase_M48_N"/>
</dbReference>
<reference evidence="17 18" key="1">
    <citation type="submission" date="2018-05" db="EMBL/GenBank/DDBJ databases">
        <title>Genomic Encyclopedia of Type Strains, Phase IV (KMG-IV): sequencing the most valuable type-strain genomes for metagenomic binning, comparative biology and taxonomic classification.</title>
        <authorList>
            <person name="Goeker M."/>
        </authorList>
    </citation>
    <scope>NUCLEOTIDE SEQUENCE [LARGE SCALE GENOMIC DNA]</scope>
    <source>
        <strain evidence="17 18">DSM 29661</strain>
    </source>
</reference>
<evidence type="ECO:0000256" key="1">
    <source>
        <dbReference type="ARBA" id="ARBA00004477"/>
    </source>
</evidence>
<evidence type="ECO:0000259" key="16">
    <source>
        <dbReference type="Pfam" id="PF16491"/>
    </source>
</evidence>
<evidence type="ECO:0000259" key="15">
    <source>
        <dbReference type="Pfam" id="PF01435"/>
    </source>
</evidence>
<dbReference type="OrthoDB" id="9781930at2"/>
<dbReference type="GO" id="GO:0071586">
    <property type="term" value="P:CAAX-box protein processing"/>
    <property type="evidence" value="ECO:0007669"/>
    <property type="project" value="InterPro"/>
</dbReference>
<accession>A0A318KR09</accession>
<evidence type="ECO:0000256" key="4">
    <source>
        <dbReference type="ARBA" id="ARBA00022723"/>
    </source>
</evidence>
<proteinExistence type="inferred from homology"/>
<evidence type="ECO:0000313" key="17">
    <source>
        <dbReference type="EMBL" id="PXX80261.1"/>
    </source>
</evidence>
<feature type="binding site" evidence="12">
    <location>
        <position position="278"/>
    </location>
    <ligand>
        <name>Zn(2+)</name>
        <dbReference type="ChEBI" id="CHEBI:29105"/>
        <note>catalytic</note>
    </ligand>
</feature>
<feature type="domain" description="Peptidase M48" evidence="15">
    <location>
        <begin position="209"/>
        <end position="413"/>
    </location>
</feature>
<keyword evidence="5 13" id="KW-0378">Hydrolase</keyword>
<keyword evidence="3 14" id="KW-0812">Transmembrane</keyword>
<evidence type="ECO:0000256" key="12">
    <source>
        <dbReference type="PIRSR" id="PIRSR627057-2"/>
    </source>
</evidence>
<comment type="subcellular location">
    <subcellularLocation>
        <location evidence="1">Endoplasmic reticulum membrane</location>
        <topology evidence="1">Multi-pass membrane protein</topology>
    </subcellularLocation>
</comment>